<dbReference type="PANTHER" id="PTHR45436:SF5">
    <property type="entry name" value="SENSOR HISTIDINE KINASE TRCS"/>
    <property type="match status" value="1"/>
</dbReference>
<dbReference type="AlphaFoldDB" id="A0A4V2ELG9"/>
<dbReference type="OrthoDB" id="9786919at2"/>
<evidence type="ECO:0000313" key="14">
    <source>
        <dbReference type="Proteomes" id="UP000292003"/>
    </source>
</evidence>
<dbReference type="GO" id="GO:0005886">
    <property type="term" value="C:plasma membrane"/>
    <property type="evidence" value="ECO:0007669"/>
    <property type="project" value="UniProtKB-SubCell"/>
</dbReference>
<dbReference type="FunFam" id="1.10.287.130:FF:000001">
    <property type="entry name" value="Two-component sensor histidine kinase"/>
    <property type="match status" value="1"/>
</dbReference>
<keyword evidence="14" id="KW-1185">Reference proteome</keyword>
<comment type="catalytic activity">
    <reaction evidence="1">
        <text>ATP + protein L-histidine = ADP + protein N-phospho-L-histidine.</text>
        <dbReference type="EC" id="2.7.13.3"/>
    </reaction>
</comment>
<feature type="domain" description="Histidine kinase" evidence="11">
    <location>
        <begin position="239"/>
        <end position="446"/>
    </location>
</feature>
<dbReference type="CDD" id="cd00075">
    <property type="entry name" value="HATPase"/>
    <property type="match status" value="1"/>
</dbReference>
<keyword evidence="8" id="KW-1133">Transmembrane helix</keyword>
<organism evidence="13 14">
    <name type="scientific">Amycolatopsis suaedae</name>
    <dbReference type="NCBI Taxonomy" id="2510978"/>
    <lineage>
        <taxon>Bacteria</taxon>
        <taxon>Bacillati</taxon>
        <taxon>Actinomycetota</taxon>
        <taxon>Actinomycetes</taxon>
        <taxon>Pseudonocardiales</taxon>
        <taxon>Pseudonocardiaceae</taxon>
        <taxon>Amycolatopsis</taxon>
    </lineage>
</organism>
<evidence type="ECO:0000256" key="8">
    <source>
        <dbReference type="ARBA" id="ARBA00022989"/>
    </source>
</evidence>
<evidence type="ECO:0000256" key="5">
    <source>
        <dbReference type="ARBA" id="ARBA00022679"/>
    </source>
</evidence>
<dbReference type="Gene3D" id="3.30.565.10">
    <property type="entry name" value="Histidine kinase-like ATPase, C-terminal domain"/>
    <property type="match status" value="1"/>
</dbReference>
<evidence type="ECO:0000256" key="2">
    <source>
        <dbReference type="ARBA" id="ARBA00004236"/>
    </source>
</evidence>
<dbReference type="Proteomes" id="UP000292003">
    <property type="component" value="Unassembled WGS sequence"/>
</dbReference>
<dbReference type="SUPFAM" id="SSF47384">
    <property type="entry name" value="Homodimeric domain of signal transducing histidine kinase"/>
    <property type="match status" value="1"/>
</dbReference>
<dbReference type="CDD" id="cd00082">
    <property type="entry name" value="HisKA"/>
    <property type="match status" value="1"/>
</dbReference>
<evidence type="ECO:0000256" key="10">
    <source>
        <dbReference type="ARBA" id="ARBA00023136"/>
    </source>
</evidence>
<dbReference type="InterPro" id="IPR003660">
    <property type="entry name" value="HAMP_dom"/>
</dbReference>
<accession>A0A4V2ELG9</accession>
<proteinExistence type="predicted"/>
<dbReference type="Pfam" id="PF00512">
    <property type="entry name" value="HisKA"/>
    <property type="match status" value="1"/>
</dbReference>
<reference evidence="13 14" key="1">
    <citation type="submission" date="2019-02" db="EMBL/GenBank/DDBJ databases">
        <title>Draft genome sequence of Amycolatopsis sp. 8-3EHSu isolated from roots of Suaeda maritima.</title>
        <authorList>
            <person name="Duangmal K."/>
            <person name="Chantavorakit T."/>
        </authorList>
    </citation>
    <scope>NUCLEOTIDE SEQUENCE [LARGE SCALE GENOMIC DNA]</scope>
    <source>
        <strain evidence="13 14">8-3EHSu</strain>
    </source>
</reference>
<dbReference type="CDD" id="cd06225">
    <property type="entry name" value="HAMP"/>
    <property type="match status" value="1"/>
</dbReference>
<dbReference type="EC" id="2.7.13.3" evidence="3"/>
<evidence type="ECO:0000256" key="4">
    <source>
        <dbReference type="ARBA" id="ARBA00022553"/>
    </source>
</evidence>
<feature type="domain" description="HAMP" evidence="12">
    <location>
        <begin position="171"/>
        <end position="224"/>
    </location>
</feature>
<protein>
    <recommendedName>
        <fullName evidence="3">histidine kinase</fullName>
        <ecNumber evidence="3">2.7.13.3</ecNumber>
    </recommendedName>
</protein>
<dbReference type="Gene3D" id="1.10.287.130">
    <property type="match status" value="1"/>
</dbReference>
<sequence>MTLRTRLVLTVLGLLSAGLVVALGATFGALQDWKGRQDDDVLSAVGRQVEATGLGDTGAVWQRLAADGVVPSLLQLRGPDGRLLRSSGPGGLTLPDPLPAELWPDRPGGERFAEPADGWLVRTSWAGQDILVVGARTDSSDELLDRTRNVVLISGGAALLAVALLSWRLVRRELRPLAGIAEAARHVGPDELSRRVPHARPGTEVGTVATALNGMLDELQAAFHAREASEERLRRFVGDASHELRTPIATIRGHAELFRRGAADRPEDLAKVLSRIESEAARMGVLVDELLLLARLDQGRPLRAEPVELTGLAADAVADALATAPGRDLRLEHDGPVTVTGDADRLRQLLANLLDNVLRHTPPEASAVVRVRAGASVEVADTGPGIDPDEADRVFERFHRGVHSGHGSGLGLSIVAAVAAAHGGSASVTATPGGGATVRVLLPAAGRAGSSRAGSGR</sequence>
<dbReference type="PANTHER" id="PTHR45436">
    <property type="entry name" value="SENSOR HISTIDINE KINASE YKOH"/>
    <property type="match status" value="1"/>
</dbReference>
<dbReference type="InterPro" id="IPR005467">
    <property type="entry name" value="His_kinase_dom"/>
</dbReference>
<evidence type="ECO:0000256" key="1">
    <source>
        <dbReference type="ARBA" id="ARBA00000085"/>
    </source>
</evidence>
<dbReference type="GO" id="GO:0000155">
    <property type="term" value="F:phosphorelay sensor kinase activity"/>
    <property type="evidence" value="ECO:0007669"/>
    <property type="project" value="InterPro"/>
</dbReference>
<comment type="caution">
    <text evidence="13">The sequence shown here is derived from an EMBL/GenBank/DDBJ whole genome shotgun (WGS) entry which is preliminary data.</text>
</comment>
<dbReference type="Gene3D" id="6.10.340.10">
    <property type="match status" value="1"/>
</dbReference>
<dbReference type="SUPFAM" id="SSF158472">
    <property type="entry name" value="HAMP domain-like"/>
    <property type="match status" value="1"/>
</dbReference>
<dbReference type="RefSeq" id="WP_130477828.1">
    <property type="nucleotide sequence ID" value="NZ_SFCC01000012.1"/>
</dbReference>
<evidence type="ECO:0000256" key="6">
    <source>
        <dbReference type="ARBA" id="ARBA00022692"/>
    </source>
</evidence>
<keyword evidence="4" id="KW-0597">Phosphoprotein</keyword>
<keyword evidence="6" id="KW-0812">Transmembrane</keyword>
<dbReference type="Pfam" id="PF02518">
    <property type="entry name" value="HATPase_c"/>
    <property type="match status" value="1"/>
</dbReference>
<dbReference type="PROSITE" id="PS50109">
    <property type="entry name" value="HIS_KIN"/>
    <property type="match status" value="1"/>
</dbReference>
<dbReference type="SMART" id="SM00388">
    <property type="entry name" value="HisKA"/>
    <property type="match status" value="1"/>
</dbReference>
<keyword evidence="7 13" id="KW-0418">Kinase</keyword>
<dbReference type="InterPro" id="IPR003594">
    <property type="entry name" value="HATPase_dom"/>
</dbReference>
<dbReference type="InterPro" id="IPR003661">
    <property type="entry name" value="HisK_dim/P_dom"/>
</dbReference>
<dbReference type="InterPro" id="IPR050428">
    <property type="entry name" value="TCS_sensor_his_kinase"/>
</dbReference>
<evidence type="ECO:0000259" key="12">
    <source>
        <dbReference type="PROSITE" id="PS50885"/>
    </source>
</evidence>
<evidence type="ECO:0000259" key="11">
    <source>
        <dbReference type="PROSITE" id="PS50109"/>
    </source>
</evidence>
<dbReference type="SMART" id="SM00304">
    <property type="entry name" value="HAMP"/>
    <property type="match status" value="1"/>
</dbReference>
<evidence type="ECO:0000313" key="13">
    <source>
        <dbReference type="EMBL" id="RZQ61525.1"/>
    </source>
</evidence>
<name>A0A4V2ELG9_9PSEU</name>
<keyword evidence="9" id="KW-0902">Two-component regulatory system</keyword>
<comment type="subcellular location">
    <subcellularLocation>
        <location evidence="2">Cell membrane</location>
    </subcellularLocation>
</comment>
<evidence type="ECO:0000256" key="9">
    <source>
        <dbReference type="ARBA" id="ARBA00023012"/>
    </source>
</evidence>
<dbReference type="SUPFAM" id="SSF55874">
    <property type="entry name" value="ATPase domain of HSP90 chaperone/DNA topoisomerase II/histidine kinase"/>
    <property type="match status" value="1"/>
</dbReference>
<dbReference type="InterPro" id="IPR036890">
    <property type="entry name" value="HATPase_C_sf"/>
</dbReference>
<dbReference type="EMBL" id="SFCC01000012">
    <property type="protein sequence ID" value="RZQ61525.1"/>
    <property type="molecule type" value="Genomic_DNA"/>
</dbReference>
<keyword evidence="5" id="KW-0808">Transferase</keyword>
<keyword evidence="10" id="KW-0472">Membrane</keyword>
<gene>
    <name evidence="13" type="ORF">EWH70_24500</name>
</gene>
<dbReference type="InterPro" id="IPR036097">
    <property type="entry name" value="HisK_dim/P_sf"/>
</dbReference>
<evidence type="ECO:0000256" key="3">
    <source>
        <dbReference type="ARBA" id="ARBA00012438"/>
    </source>
</evidence>
<dbReference type="PROSITE" id="PS50885">
    <property type="entry name" value="HAMP"/>
    <property type="match status" value="1"/>
</dbReference>
<evidence type="ECO:0000256" key="7">
    <source>
        <dbReference type="ARBA" id="ARBA00022777"/>
    </source>
</evidence>
<dbReference type="SMART" id="SM00387">
    <property type="entry name" value="HATPase_c"/>
    <property type="match status" value="1"/>
</dbReference>
<dbReference type="InterPro" id="IPR004358">
    <property type="entry name" value="Sig_transdc_His_kin-like_C"/>
</dbReference>
<dbReference type="Pfam" id="PF00672">
    <property type="entry name" value="HAMP"/>
    <property type="match status" value="1"/>
</dbReference>
<dbReference type="PRINTS" id="PR00344">
    <property type="entry name" value="BCTRLSENSOR"/>
</dbReference>